<evidence type="ECO:0000313" key="3">
    <source>
        <dbReference type="EMBL" id="GAG71604.1"/>
    </source>
</evidence>
<keyword evidence="1" id="KW-0812">Transmembrane</keyword>
<feature type="domain" description="Glycosyltransferase 2-like" evidence="2">
    <location>
        <begin position="8"/>
        <end position="166"/>
    </location>
</feature>
<dbReference type="SUPFAM" id="SSF53448">
    <property type="entry name" value="Nucleotide-diphospho-sugar transferases"/>
    <property type="match status" value="1"/>
</dbReference>
<gene>
    <name evidence="3" type="ORF">S01H4_15793</name>
</gene>
<accession>X0ZQG8</accession>
<sequence length="315" mass="36092">MYKDKSICVIVPAYNESTQIGKVLSTMPDFVDRVVVVDDASKDDTVDIVRQYQKKTGKIELIQHETNQGVGAAISSGYIRARDKAYDVTAVMAGDGQMDPLDLGKIIDPVVDGSADYVKGNRLFYGDAWNMIPHYRYLGNSFLSLMTKVASGYWHIADSQSGYTAISLIALKRINLDKIYNDYGMPNDLLIKLNQHDFRVRDVHIRPVYNVGEKSGIKVNKVIPRISWILFKGFWRRLFFKYVIRDFHPLIFFYLLSFILLTSSIPLGIRLFYLWAVRGDIPDMNALALIFTLISGLQTMFFGMWFDMEYNKDLK</sequence>
<organism evidence="3">
    <name type="scientific">marine sediment metagenome</name>
    <dbReference type="NCBI Taxonomy" id="412755"/>
    <lineage>
        <taxon>unclassified sequences</taxon>
        <taxon>metagenomes</taxon>
        <taxon>ecological metagenomes</taxon>
    </lineage>
</organism>
<feature type="transmembrane region" description="Helical" evidence="1">
    <location>
        <begin position="287"/>
        <end position="306"/>
    </location>
</feature>
<dbReference type="InterPro" id="IPR001173">
    <property type="entry name" value="Glyco_trans_2-like"/>
</dbReference>
<evidence type="ECO:0000259" key="2">
    <source>
        <dbReference type="Pfam" id="PF00535"/>
    </source>
</evidence>
<evidence type="ECO:0000256" key="1">
    <source>
        <dbReference type="SAM" id="Phobius"/>
    </source>
</evidence>
<reference evidence="3" key="1">
    <citation type="journal article" date="2014" name="Front. Microbiol.">
        <title>High frequency of phylogenetically diverse reductive dehalogenase-homologous genes in deep subseafloor sedimentary metagenomes.</title>
        <authorList>
            <person name="Kawai M."/>
            <person name="Futagami T."/>
            <person name="Toyoda A."/>
            <person name="Takaki Y."/>
            <person name="Nishi S."/>
            <person name="Hori S."/>
            <person name="Arai W."/>
            <person name="Tsubouchi T."/>
            <person name="Morono Y."/>
            <person name="Uchiyama I."/>
            <person name="Ito T."/>
            <person name="Fujiyama A."/>
            <person name="Inagaki F."/>
            <person name="Takami H."/>
        </authorList>
    </citation>
    <scope>NUCLEOTIDE SEQUENCE</scope>
    <source>
        <strain evidence="3">Expedition CK06-06</strain>
    </source>
</reference>
<proteinExistence type="predicted"/>
<name>X0ZQG8_9ZZZZ</name>
<dbReference type="InterPro" id="IPR029044">
    <property type="entry name" value="Nucleotide-diphossugar_trans"/>
</dbReference>
<protein>
    <recommendedName>
        <fullName evidence="2">Glycosyltransferase 2-like domain-containing protein</fullName>
    </recommendedName>
</protein>
<comment type="caution">
    <text evidence="3">The sequence shown here is derived from an EMBL/GenBank/DDBJ whole genome shotgun (WGS) entry which is preliminary data.</text>
</comment>
<dbReference type="Gene3D" id="3.90.550.10">
    <property type="entry name" value="Spore Coat Polysaccharide Biosynthesis Protein SpsA, Chain A"/>
    <property type="match status" value="1"/>
</dbReference>
<dbReference type="PANTHER" id="PTHR48090:SF6">
    <property type="entry name" value="SLR5056 PROTEIN"/>
    <property type="match status" value="1"/>
</dbReference>
<dbReference type="InterPro" id="IPR050256">
    <property type="entry name" value="Glycosyltransferase_2"/>
</dbReference>
<feature type="transmembrane region" description="Helical" evidence="1">
    <location>
        <begin position="251"/>
        <end position="275"/>
    </location>
</feature>
<keyword evidence="1" id="KW-1133">Transmembrane helix</keyword>
<dbReference type="PANTHER" id="PTHR48090">
    <property type="entry name" value="UNDECAPRENYL-PHOSPHATE 4-DEOXY-4-FORMAMIDO-L-ARABINOSE TRANSFERASE-RELATED"/>
    <property type="match status" value="1"/>
</dbReference>
<dbReference type="AlphaFoldDB" id="X0ZQG8"/>
<dbReference type="Pfam" id="PF00535">
    <property type="entry name" value="Glycos_transf_2"/>
    <property type="match status" value="1"/>
</dbReference>
<dbReference type="EMBL" id="BART01006923">
    <property type="protein sequence ID" value="GAG71604.1"/>
    <property type="molecule type" value="Genomic_DNA"/>
</dbReference>
<dbReference type="CDD" id="cd04179">
    <property type="entry name" value="DPM_DPG-synthase_like"/>
    <property type="match status" value="1"/>
</dbReference>
<keyword evidence="1" id="KW-0472">Membrane</keyword>